<proteinExistence type="predicted"/>
<protein>
    <submittedName>
        <fullName evidence="1">Uncharacterized protein</fullName>
    </submittedName>
</protein>
<name>A0A0A9BI38_ARUDO</name>
<sequence length="42" mass="4799">MLNCILLPMLKNYINGRCRVSNTVANGNEDIARFQCFNSQVH</sequence>
<accession>A0A0A9BI38</accession>
<dbReference type="EMBL" id="GBRH01238933">
    <property type="protein sequence ID" value="JAD58962.1"/>
    <property type="molecule type" value="Transcribed_RNA"/>
</dbReference>
<evidence type="ECO:0000313" key="1">
    <source>
        <dbReference type="EMBL" id="JAD58962.1"/>
    </source>
</evidence>
<reference evidence="1" key="2">
    <citation type="journal article" date="2015" name="Data Brief">
        <title>Shoot transcriptome of the giant reed, Arundo donax.</title>
        <authorList>
            <person name="Barrero R.A."/>
            <person name="Guerrero F.D."/>
            <person name="Moolhuijzen P."/>
            <person name="Goolsby J.A."/>
            <person name="Tidwell J."/>
            <person name="Bellgard S.E."/>
            <person name="Bellgard M.I."/>
        </authorList>
    </citation>
    <scope>NUCLEOTIDE SEQUENCE</scope>
    <source>
        <tissue evidence="1">Shoot tissue taken approximately 20 cm above the soil surface</tissue>
    </source>
</reference>
<dbReference type="AlphaFoldDB" id="A0A0A9BI38"/>
<organism evidence="1">
    <name type="scientific">Arundo donax</name>
    <name type="common">Giant reed</name>
    <name type="synonym">Donax arundinaceus</name>
    <dbReference type="NCBI Taxonomy" id="35708"/>
    <lineage>
        <taxon>Eukaryota</taxon>
        <taxon>Viridiplantae</taxon>
        <taxon>Streptophyta</taxon>
        <taxon>Embryophyta</taxon>
        <taxon>Tracheophyta</taxon>
        <taxon>Spermatophyta</taxon>
        <taxon>Magnoliopsida</taxon>
        <taxon>Liliopsida</taxon>
        <taxon>Poales</taxon>
        <taxon>Poaceae</taxon>
        <taxon>PACMAD clade</taxon>
        <taxon>Arundinoideae</taxon>
        <taxon>Arundineae</taxon>
        <taxon>Arundo</taxon>
    </lineage>
</organism>
<reference evidence="1" key="1">
    <citation type="submission" date="2014-09" db="EMBL/GenBank/DDBJ databases">
        <authorList>
            <person name="Magalhaes I.L.F."/>
            <person name="Oliveira U."/>
            <person name="Santos F.R."/>
            <person name="Vidigal T.H.D.A."/>
            <person name="Brescovit A.D."/>
            <person name="Santos A.J."/>
        </authorList>
    </citation>
    <scope>NUCLEOTIDE SEQUENCE</scope>
    <source>
        <tissue evidence="1">Shoot tissue taken approximately 20 cm above the soil surface</tissue>
    </source>
</reference>